<feature type="compositionally biased region" description="Polar residues" evidence="2">
    <location>
        <begin position="29"/>
        <end position="43"/>
    </location>
</feature>
<keyword evidence="3" id="KW-1185">Reference proteome</keyword>
<protein>
    <submittedName>
        <fullName evidence="4">Protein lava lamp-like isoform X1</fullName>
    </submittedName>
</protein>
<feature type="region of interest" description="Disordered" evidence="2">
    <location>
        <begin position="2068"/>
        <end position="2087"/>
    </location>
</feature>
<accession>A0A8B8I3S6</accession>
<reference evidence="3" key="1">
    <citation type="submission" date="2025-05" db="UniProtKB">
        <authorList>
            <consortium name="RefSeq"/>
        </authorList>
    </citation>
    <scope>NUCLEOTIDE SEQUENCE [LARGE SCALE GENOMIC DNA]</scope>
</reference>
<dbReference type="RefSeq" id="XP_026491738.2">
    <property type="nucleotide sequence ID" value="XM_026635953.2"/>
</dbReference>
<feature type="coiled-coil region" evidence="1">
    <location>
        <begin position="582"/>
        <end position="616"/>
    </location>
</feature>
<name>A0A8B8I3S6_VANTA</name>
<feature type="coiled-coil region" evidence="1">
    <location>
        <begin position="943"/>
        <end position="1190"/>
    </location>
</feature>
<feature type="compositionally biased region" description="Polar residues" evidence="2">
    <location>
        <begin position="1"/>
        <end position="11"/>
    </location>
</feature>
<feature type="region of interest" description="Disordered" evidence="2">
    <location>
        <begin position="1"/>
        <end position="44"/>
    </location>
</feature>
<feature type="coiled-coil region" evidence="1">
    <location>
        <begin position="2655"/>
        <end position="2710"/>
    </location>
</feature>
<feature type="coiled-coil region" evidence="1">
    <location>
        <begin position="2314"/>
        <end position="2383"/>
    </location>
</feature>
<feature type="compositionally biased region" description="Polar residues" evidence="2">
    <location>
        <begin position="2831"/>
        <end position="2840"/>
    </location>
</feature>
<dbReference type="OrthoDB" id="2441647at2759"/>
<evidence type="ECO:0000256" key="2">
    <source>
        <dbReference type="SAM" id="MobiDB-lite"/>
    </source>
</evidence>
<reference evidence="4" key="2">
    <citation type="submission" date="2025-08" db="UniProtKB">
        <authorList>
            <consortium name="RefSeq"/>
        </authorList>
    </citation>
    <scope>IDENTIFICATION</scope>
    <source>
        <tissue evidence="4">Whole body</tissue>
    </source>
</reference>
<keyword evidence="1" id="KW-0175">Coiled coil</keyword>
<organism evidence="3 4">
    <name type="scientific">Vanessa tameamea</name>
    <name type="common">Kamehameha butterfly</name>
    <dbReference type="NCBI Taxonomy" id="334116"/>
    <lineage>
        <taxon>Eukaryota</taxon>
        <taxon>Metazoa</taxon>
        <taxon>Ecdysozoa</taxon>
        <taxon>Arthropoda</taxon>
        <taxon>Hexapoda</taxon>
        <taxon>Insecta</taxon>
        <taxon>Pterygota</taxon>
        <taxon>Neoptera</taxon>
        <taxon>Endopterygota</taxon>
        <taxon>Lepidoptera</taxon>
        <taxon>Glossata</taxon>
        <taxon>Ditrysia</taxon>
        <taxon>Papilionoidea</taxon>
        <taxon>Nymphalidae</taxon>
        <taxon>Nymphalinae</taxon>
        <taxon>Vanessa</taxon>
    </lineage>
</organism>
<sequence>MSESTNINKNPGQDKKIDVSDSDLAAPSEVSSIAGSVTQNKHSISSERQIKFERAQKCLENAALVSKRIKEHRKATAELLGRPFEEDVGDTASEVATTISEKTSYSVATDTSTAMSVQDALNIPGISESLANTLKQKEILMERIKQYKEISKRPMKKVVPTSRRDSITDTLDVKKDSNSTDITKLSNLIKEKDNSLSIMQVKIKAMETTILDLQEKITEKDQIIEAKNKATTLMSDSLSKKEKDTTNLLEDTKQQMIKMQNNFIAMETEWKEEKLKLMNEIDEKNDKIKNLEEANTILENSRFDISVAHSKLAEELDSKIKEINELQDKIKQLEDFSTTEVKEDQKDSEEEKGALEISNMEELTKKIELLEQINCELRHANKEFESQLALINQETKTNISPSKKGSPLPVRKGGRNAASKMKSPWSHLSAEPMQQEQDKKGKSDKPKLDMILQSLNKDILQKEYLISEKNALISELQFENNKKGEMISELQSLIDKQKEKEMIDIGIFVDLQQPIKKDGDGDTETTSTNVKDLENKLIDAQNQIATLSDEIDVANKNMIKVKSNFKLKLKQMQKTIENFSKVSDANGEIVKLNEEIHQLTQKVAELEEEKGNLQLHLVDYDSGRLTESDVYKKLVETENLAEARLKSISLLETQKFDLVQELHSLQQKNLEMEDKLADISFIQNEQVCSEMKSVQLEEQIDQLQASKKELDLIIDNLKLDKEQLNGSIKILQEEKEELIQKLDNYIQENIELSDKLEKLSAEKVSSAESIEIVESLTTQEKLELEEYNKSLQTEKKIEDGNSENYISQSHEQKEKLMEESIELKNKIELFTSERQEVMEKMNNLSLENESLNKDIRELKDQCDSLRNCVHNLDDEKNKLISLNDELNQQIDELKHEKSEILRETAEAVKPLSVEDVIDGSVGETIHQDDKIIGDKGASRMKSVKQLTKEILKLKNTIKEREDEIGDCQMKILSLEEQQEKHNEILQNIAAKEKTINRLTDENNQLKKEIENLSNENKAEHNLHLTQTHELLQSEIQKVHQEYNAALNARDSRIHELENILLEYEKQVINYSNTLQQKDKEMSEYINQITKLNDLSQKLKSTVDLLEDEKAKDQNSEHIKSLNKQISLYQKTLSDYEEKLRTLEEEKVQLLSLKSKLENKSSNLELEIQKLQELLKEKQNLIKDTQVQQQKQVDELSTVLLQAKERDEEIHEIKLQLRKESIENEKLHNIVVQKSNEINELTKLYDNAKDKLNSVSLDKNEQLSAVEVKNKELMEKLKKFAINIKKKSAMYSELENQYHETQKQLQNKTEHYEQLLIQVETIPALQEKLKHAEEEFNRLQSQKILLEQKSQEILHLQSQIENLRKNHANDVETITKLNESLDLINKDLYFARDENNKFTVQIESLNNKIVEFEIDQKNNANLLTKLSCLEADINQKLEQITALSSQVENLNEKLTQVQFGHDAKVQERDMYIESLQSEIDKYKNRIYRLEESISTMENGRQSLERKADNLDIQLHEKQKAYSEYRNQEDELVTRLAVLIDNDRVVEKQLKEIESENKELHFKMQNLNDEYQNIQKLYTVLQNRYSILEMKASKVDTIETDISTYQSNIRELESNIKRITNEHNTLLGQKKRDIEELESEFNTQIENAIKEKKQLSEKYEKINDHVCKLESKLNEYKSTIERQNINLNEIALENQMLVEKSAHKDKEISPDYTEQYISEINKINSMLNCKNQEIIELSNKVQHLQAQHLSQISELENKNTELVKKIEDANSQINNLIKDINLLKENNDHLNNLLTQKDEQIKQIMDNKKLFFEMNIPKTEGMTISSTIEAMDNESKPVDILSLQSQIISDAELLQPDMQLVVKTVSENIQTNPRKTRSISEGVTEEVIVPKKSYLCYKEDDVKEENDPFNSEEGWGLESTEESDVITPGSSQLYQQIQQLNETNNKLKQEVETSNTKLLKALKKLKELKVTNDMLSKELQLTKKISQSSMLDMTIENELSNNVEELEKKVQELNTDLNKEKLEKEALKKQNEVFKNANDRLLEMKEKMDNELEMWKFHFKQVNDKFSSLQWEGDGKDSSPNPQSVSNQRIFKETKVNDELLKLEKENDELQLIIDNINSQNKELSTQQEQLKGEINILTQKLHQKSTLTCDNCHNVNEYNKELTAQKELLESELNYHKQQLEERKLCTDCEKLKLHIDELNDKCKKLEENKATLNENLQKIENQYGELLTQNDHLKEIVEENQFTYKMCENELLDKNRLLIEEVQSLKLLENEATSKITSLNAELDNIKLQMTQSPEKLHVQNKHEVNAFELAEKYSTLEEHCLNLKQNLDEAGKKNCDLEQENKSLSEKAIDCEKQLSDLNAKLQNLNSENDQLLSTVTELRSSISSAMDQRGFEIAELWKQHLGQRESEFQQIECDLRTQLTAAEAKYEQLLENVQSSSQEETNKIVLSEQISSLQNKLQEKEEQLRSLQLKYAEVINELDMLRSEMEDEKLIHENKILVQQEEYEKMLQELNNKNQLRCDDYESTLKNLRTELDATASVNVNLNQQIEEIRNVYENKLVDLSKQLQVKESEIFQKTRDFTITLTQRNEEFENVRKQLIEYEKKVEDLTYEKESELAILRLKMHENTDRFDKMHKDIEDEKNSISESLKEKIIECTNLNKQIGDLNKVLEEYANRAAETQTVLESQELEIVTLKDEISSLEDTLRAASKIEKHVTFSSDTKQAQESGISAASLDKDLLDAVPRAELDLALYMLHQRDVRCEELTMELTQLLEERDTLQLRLSDSLRSYEELKSRCNSAGLDISISSSHEGISDLPTFNIEKERQFVDTHKGQTSRSSSISDPDGDRPKLQAKLSELRSVKHSRDVRFRHESEQRQLGMRLLQRDVANLPAEAVEQLTQAHHTLSRDTQSTPTVLLNWLRGKSTPKVVHM</sequence>
<feature type="coiled-coil region" evidence="1">
    <location>
        <begin position="2421"/>
        <end position="2611"/>
    </location>
</feature>
<feature type="compositionally biased region" description="Polar residues" evidence="2">
    <location>
        <begin position="2076"/>
        <end position="2087"/>
    </location>
</feature>
<feature type="coiled-coil region" evidence="1">
    <location>
        <begin position="2091"/>
        <end position="2236"/>
    </location>
</feature>
<feature type="coiled-coil region" evidence="1">
    <location>
        <begin position="806"/>
        <end position="903"/>
    </location>
</feature>
<feature type="coiled-coil region" evidence="1">
    <location>
        <begin position="1230"/>
        <end position="1365"/>
    </location>
</feature>
<evidence type="ECO:0000256" key="1">
    <source>
        <dbReference type="SAM" id="Coils"/>
    </source>
</evidence>
<dbReference type="Proteomes" id="UP001652626">
    <property type="component" value="Chromosome 3"/>
</dbReference>
<evidence type="ECO:0000313" key="3">
    <source>
        <dbReference type="Proteomes" id="UP001652626"/>
    </source>
</evidence>
<evidence type="ECO:0000313" key="4">
    <source>
        <dbReference type="RefSeq" id="XP_026491738.2"/>
    </source>
</evidence>
<feature type="coiled-coil region" evidence="1">
    <location>
        <begin position="1394"/>
        <end position="1691"/>
    </location>
</feature>
<feature type="coiled-coil region" evidence="1">
    <location>
        <begin position="1928"/>
        <end position="2052"/>
    </location>
</feature>
<dbReference type="PANTHER" id="PTHR23159:SF31">
    <property type="entry name" value="CENTROSOME-ASSOCIATED PROTEIN CEP250 ISOFORM X1"/>
    <property type="match status" value="1"/>
</dbReference>
<dbReference type="GeneID" id="113397552"/>
<feature type="coiled-coil region" evidence="1">
    <location>
        <begin position="523"/>
        <end position="557"/>
    </location>
</feature>
<proteinExistence type="predicted"/>
<dbReference type="PANTHER" id="PTHR23159">
    <property type="entry name" value="CENTROSOMAL PROTEIN 2"/>
    <property type="match status" value="1"/>
</dbReference>
<gene>
    <name evidence="4" type="primary">LOC113397552</name>
</gene>
<dbReference type="Gene3D" id="1.10.287.1490">
    <property type="match status" value="1"/>
</dbReference>
<feature type="coiled-coil region" evidence="1">
    <location>
        <begin position="249"/>
        <end position="336"/>
    </location>
</feature>
<feature type="compositionally biased region" description="Basic and acidic residues" evidence="2">
    <location>
        <begin position="436"/>
        <end position="446"/>
    </location>
</feature>
<feature type="coiled-coil region" evidence="1">
    <location>
        <begin position="1725"/>
        <end position="1805"/>
    </location>
</feature>
<dbReference type="OMA" id="YQRDMRC"/>
<feature type="region of interest" description="Disordered" evidence="2">
    <location>
        <begin position="395"/>
        <end position="446"/>
    </location>
</feature>
<feature type="coiled-coil region" evidence="1">
    <location>
        <begin position="665"/>
        <end position="762"/>
    </location>
</feature>
<feature type="region of interest" description="Disordered" evidence="2">
    <location>
        <begin position="2824"/>
        <end position="2848"/>
    </location>
</feature>